<dbReference type="InterPro" id="IPR018803">
    <property type="entry name" value="Ish1/Msc1-like"/>
</dbReference>
<feature type="region of interest" description="Disordered" evidence="1">
    <location>
        <begin position="414"/>
        <end position="440"/>
    </location>
</feature>
<dbReference type="PANTHER" id="PTHR47372:SF11">
    <property type="entry name" value="RE19971P"/>
    <property type="match status" value="1"/>
</dbReference>
<dbReference type="PANTHER" id="PTHR47372">
    <property type="entry name" value="DAUER UP-REGULATED-RELATED"/>
    <property type="match status" value="1"/>
</dbReference>
<accession>A0AAE9WCZ7</accession>
<dbReference type="Proteomes" id="UP001212411">
    <property type="component" value="Chromosome 2"/>
</dbReference>
<sequence>MRVQQLFLISTLAAFGIYSSFYGFSTYKKQDVSAIKTWLDEHSVPYGTRSTPVEFRDFLVEHYESLIPRFKEATGLESSSWLGKKTNPYFATAKQKVNKASQHIGNVASGAKGTTSDVWEEQKSRFFDAWNDSQLRAFLARYSEAFAPVEKKHLLDKLSPSSLRKLAVKEYTMLVSKLGETGDWVYDTWSDNELRTWLHDMGVPIQAHETRPHILSKVKETMVEKLESGKPVVDSIKKDATKKTDKTGKYVDDASKKAEDYAEYASEKLTETGENIGDNLQKKADKLHEASKDKGRIATWWSESGLKAYLDARGINIYQPSALDKLWASARRQYYLKTNGYETLKASVKEHVSSVTDSASGMASDAASDASTAATDAYHAATTNANQLNDEIKHAKSSNARDFSTKTKDLKHKASDAASYASDKLDQGSEKVKAQKEAASSKARDLIDETVLEKWQESKLREFLYLRGVPVPKKSNKQKLIDIVRKHFNKGTIPHWAVHFNTLSSKELSNWIQDFKKYYHGKLHPSKNREHLVQNACNIYRSLKNQGNKSILKKAEKKFSEASLPDYTGWSNEDIKSALSEYGEAIGKPFHRQDAVEKLKHHDLLFYGPIPGKKQAQGVFGFLQRVGSFIGFGKRTTPEEQLEADYDNVKKNIPKVASKYATSASDYVESNAKKVQMA</sequence>
<evidence type="ECO:0000313" key="3">
    <source>
        <dbReference type="Proteomes" id="UP001212411"/>
    </source>
</evidence>
<proteinExistence type="predicted"/>
<evidence type="ECO:0000313" key="2">
    <source>
        <dbReference type="EMBL" id="WBW73979.1"/>
    </source>
</evidence>
<protein>
    <submittedName>
        <fullName evidence="2">Nuclear envelope Ish domain protein Ish1</fullName>
    </submittedName>
</protein>
<dbReference type="RefSeq" id="XP_056038222.1">
    <property type="nucleotide sequence ID" value="XM_056181396.1"/>
</dbReference>
<gene>
    <name evidence="2" type="primary">ish1</name>
    <name evidence="2" type="ORF">SOMG_02604</name>
</gene>
<reference evidence="2 3" key="1">
    <citation type="journal article" date="2023" name="G3 (Bethesda)">
        <title>A high-quality reference genome for the fission yeast Schizosaccharomyces osmophilus.</title>
        <authorList>
            <person name="Jia G.S."/>
            <person name="Zhang W.C."/>
            <person name="Liang Y."/>
            <person name="Liu X.H."/>
            <person name="Rhind N."/>
            <person name="Pidoux A."/>
            <person name="Brysch-Herzberg M."/>
            <person name="Du L.L."/>
        </authorList>
    </citation>
    <scope>NUCLEOTIDE SEQUENCE [LARGE SCALE GENOMIC DNA]</scope>
    <source>
        <strain evidence="2 3">CBS 15793</strain>
    </source>
</reference>
<dbReference type="EMBL" id="CP115612">
    <property type="protein sequence ID" value="WBW73979.1"/>
    <property type="molecule type" value="Genomic_DNA"/>
</dbReference>
<dbReference type="GeneID" id="80876085"/>
<dbReference type="Pfam" id="PF10281">
    <property type="entry name" value="Ish1"/>
    <property type="match status" value="2"/>
</dbReference>
<dbReference type="KEGG" id="som:SOMG_02604"/>
<organism evidence="2 3">
    <name type="scientific">Schizosaccharomyces osmophilus</name>
    <dbReference type="NCBI Taxonomy" id="2545709"/>
    <lineage>
        <taxon>Eukaryota</taxon>
        <taxon>Fungi</taxon>
        <taxon>Dikarya</taxon>
        <taxon>Ascomycota</taxon>
        <taxon>Taphrinomycotina</taxon>
        <taxon>Schizosaccharomycetes</taxon>
        <taxon>Schizosaccharomycetales</taxon>
        <taxon>Schizosaccharomycetaceae</taxon>
        <taxon>Schizosaccharomyces</taxon>
    </lineage>
</organism>
<feature type="compositionally biased region" description="Basic and acidic residues" evidence="1">
    <location>
        <begin position="423"/>
        <end position="436"/>
    </location>
</feature>
<dbReference type="AlphaFoldDB" id="A0AAE9WCZ7"/>
<name>A0AAE9WCZ7_9SCHI</name>
<keyword evidence="3" id="KW-1185">Reference proteome</keyword>
<evidence type="ECO:0000256" key="1">
    <source>
        <dbReference type="SAM" id="MobiDB-lite"/>
    </source>
</evidence>